<reference evidence="2 3" key="1">
    <citation type="journal article" date="2014" name="J. Microbiol.">
        <title>Diaminobutyricibacter tongyongensis gen. nov., sp. nov. and Homoserinibacter gongjuensis gen. nov., sp. nov. belong to the family Microbacteriaceae.</title>
        <authorList>
            <person name="Kim S.J."/>
            <person name="Ahn J.H."/>
            <person name="Weon H.Y."/>
            <person name="Hamada M."/>
            <person name="Suzuki K."/>
            <person name="Kwon S.W."/>
        </authorList>
    </citation>
    <scope>NUCLEOTIDE SEQUENCE [LARGE SCALE GENOMIC DNA]</scope>
    <source>
        <strain evidence="2 3">NBRC 108724</strain>
    </source>
</reference>
<dbReference type="AlphaFoldDB" id="A0A6L9Y1K6"/>
<dbReference type="RefSeq" id="WP_163290912.1">
    <property type="nucleotide sequence ID" value="NZ_JAAGWY010000004.1"/>
</dbReference>
<feature type="compositionally biased region" description="Acidic residues" evidence="1">
    <location>
        <begin position="31"/>
        <end position="46"/>
    </location>
</feature>
<protein>
    <submittedName>
        <fullName evidence="2">Uncharacterized protein</fullName>
    </submittedName>
</protein>
<keyword evidence="3" id="KW-1185">Reference proteome</keyword>
<accession>A0A6L9Y1K6</accession>
<evidence type="ECO:0000256" key="1">
    <source>
        <dbReference type="SAM" id="MobiDB-lite"/>
    </source>
</evidence>
<name>A0A6L9Y1K6_9MICO</name>
<dbReference type="EMBL" id="JAAGWY010000004">
    <property type="protein sequence ID" value="NEN07456.1"/>
    <property type="molecule type" value="Genomic_DNA"/>
</dbReference>
<proteinExistence type="predicted"/>
<dbReference type="Proteomes" id="UP000474967">
    <property type="component" value="Unassembled WGS sequence"/>
</dbReference>
<gene>
    <name evidence="2" type="ORF">G3T36_16470</name>
</gene>
<evidence type="ECO:0000313" key="2">
    <source>
        <dbReference type="EMBL" id="NEN07456.1"/>
    </source>
</evidence>
<evidence type="ECO:0000313" key="3">
    <source>
        <dbReference type="Proteomes" id="UP000474967"/>
    </source>
</evidence>
<sequence length="62" mass="6996">MSDRDTDRDDSLDDFIEAQDGDYEPAPTPFDADDVPVDEDEDDLVPDEQRPVPLDLDDAEID</sequence>
<feature type="region of interest" description="Disordered" evidence="1">
    <location>
        <begin position="1"/>
        <end position="62"/>
    </location>
</feature>
<organism evidence="2 3">
    <name type="scientific">Leifsonia tongyongensis</name>
    <dbReference type="NCBI Taxonomy" id="1268043"/>
    <lineage>
        <taxon>Bacteria</taxon>
        <taxon>Bacillati</taxon>
        <taxon>Actinomycetota</taxon>
        <taxon>Actinomycetes</taxon>
        <taxon>Micrococcales</taxon>
        <taxon>Microbacteriaceae</taxon>
        <taxon>Leifsonia</taxon>
    </lineage>
</organism>
<comment type="caution">
    <text evidence="2">The sequence shown here is derived from an EMBL/GenBank/DDBJ whole genome shotgun (WGS) entry which is preliminary data.</text>
</comment>
<feature type="compositionally biased region" description="Acidic residues" evidence="1">
    <location>
        <begin position="10"/>
        <end position="23"/>
    </location>
</feature>